<reference evidence="2" key="2">
    <citation type="submission" date="2010-02" db="EMBL/GenBank/DDBJ databases">
        <title>Complete genome sequence of Marinobacter adhaerens type strain (HP15).</title>
        <authorList>
            <person name="Gaerdes A.A.M."/>
            <person name="Kaeppel E."/>
            <person name="Shezad A."/>
            <person name="Seebah S."/>
            <person name="Teeling H."/>
            <person name="Yarza P."/>
            <person name="Gloeckner F.O."/>
            <person name="Ullrich M.S."/>
        </authorList>
    </citation>
    <scope>NUCLEOTIDE SEQUENCE [LARGE SCALE GENOMIC DNA]</scope>
    <source>
        <strain evidence="2">DSM 23420 / HP15</strain>
    </source>
</reference>
<dbReference type="AlphaFoldDB" id="E4PPN9"/>
<evidence type="ECO:0000313" key="2">
    <source>
        <dbReference type="Proteomes" id="UP000007077"/>
    </source>
</evidence>
<dbReference type="STRING" id="225937.HP15_3148"/>
<gene>
    <name evidence="1" type="ordered locus">HP15_3148</name>
</gene>
<protein>
    <submittedName>
        <fullName evidence="1">Uncharacterized protein</fullName>
    </submittedName>
</protein>
<organism evidence="1 2">
    <name type="scientific">Marinobacter adhaerens (strain DSM 23420 / HP15)</name>
    <dbReference type="NCBI Taxonomy" id="225937"/>
    <lineage>
        <taxon>Bacteria</taxon>
        <taxon>Pseudomonadati</taxon>
        <taxon>Pseudomonadota</taxon>
        <taxon>Gammaproteobacteria</taxon>
        <taxon>Pseudomonadales</taxon>
        <taxon>Marinobacteraceae</taxon>
        <taxon>Marinobacter</taxon>
    </lineage>
</organism>
<accession>E4PPN9</accession>
<proteinExistence type="predicted"/>
<name>E4PPN9_MARAH</name>
<dbReference type="Proteomes" id="UP000007077">
    <property type="component" value="Chromosome"/>
</dbReference>
<evidence type="ECO:0000313" key="1">
    <source>
        <dbReference type="EMBL" id="ADP98912.1"/>
    </source>
</evidence>
<sequence length="44" mass="4432">MATAHDKGPVGSAGNQIVVEGGCGLQHGLFLLVRASKKARGVSN</sequence>
<dbReference type="EMBL" id="CP001978">
    <property type="protein sequence ID" value="ADP98912.1"/>
    <property type="molecule type" value="Genomic_DNA"/>
</dbReference>
<dbReference type="HOGENOM" id="CLU_3218352_0_0_6"/>
<dbReference type="KEGG" id="mad:HP15_3148"/>
<reference evidence="1 2" key="1">
    <citation type="journal article" date="2010" name="Stand. Genomic Sci.">
        <title>Complete genome sequence of Marinobacter adhaerens type strain (HP15), a diatom-interacting marine microorganism.</title>
        <authorList>
            <person name="Gardes A."/>
            <person name="Kaeppel E."/>
            <person name="Shehzad A."/>
            <person name="Seebah S."/>
            <person name="Teeling H."/>
            <person name="Yarza P."/>
            <person name="Glockner F.O."/>
            <person name="Grossart H.P."/>
            <person name="Ullrich M.S."/>
        </authorList>
    </citation>
    <scope>NUCLEOTIDE SEQUENCE [LARGE SCALE GENOMIC DNA]</scope>
    <source>
        <strain evidence="2">DSM 23420 / HP15</strain>
    </source>
</reference>